<dbReference type="Pfam" id="PF00334">
    <property type="entry name" value="NDK"/>
    <property type="match status" value="1"/>
</dbReference>
<keyword evidence="6" id="KW-0067">ATP-binding</keyword>
<dbReference type="PROSITE" id="PS51374">
    <property type="entry name" value="NDPK_LIKE"/>
    <property type="match status" value="1"/>
</dbReference>
<keyword evidence="10" id="KW-1185">Reference proteome</keyword>
<evidence type="ECO:0000256" key="7">
    <source>
        <dbReference type="PROSITE-ProRule" id="PRU00706"/>
    </source>
</evidence>
<evidence type="ECO:0000256" key="1">
    <source>
        <dbReference type="ARBA" id="ARBA00008142"/>
    </source>
</evidence>
<evidence type="ECO:0000256" key="6">
    <source>
        <dbReference type="ARBA" id="ARBA00022840"/>
    </source>
</evidence>
<keyword evidence="3" id="KW-0808">Transferase</keyword>
<evidence type="ECO:0000256" key="4">
    <source>
        <dbReference type="ARBA" id="ARBA00022741"/>
    </source>
</evidence>
<gene>
    <name evidence="9" type="ORF">DMC30DRAFT_381583</name>
</gene>
<evidence type="ECO:0000256" key="3">
    <source>
        <dbReference type="ARBA" id="ARBA00022679"/>
    </source>
</evidence>
<keyword evidence="5 9" id="KW-0418">Kinase</keyword>
<sequence length="163" mass="18587">MRHIKASGLEIVRSKRIFWQERDAEQFYAEHQGRFYFPRLVQHATSGPFVALALCAPDAIQRWRALIGPTHVYKAQWERGETLRARYGLSDTRNGFHGACERSEPLFFRARLGRGGGGTCELTGRAGAGSDSPASAEKELTQVFESWDVRWWLEQREKGEMVS</sequence>
<dbReference type="PANTHER" id="PTHR46161">
    <property type="entry name" value="NUCLEOSIDE DIPHOSPHATE KINASE"/>
    <property type="match status" value="1"/>
</dbReference>
<evidence type="ECO:0000256" key="2">
    <source>
        <dbReference type="ARBA" id="ARBA00017632"/>
    </source>
</evidence>
<organism evidence="9 10">
    <name type="scientific">Rhodotorula diobovata</name>
    <dbReference type="NCBI Taxonomy" id="5288"/>
    <lineage>
        <taxon>Eukaryota</taxon>
        <taxon>Fungi</taxon>
        <taxon>Dikarya</taxon>
        <taxon>Basidiomycota</taxon>
        <taxon>Pucciniomycotina</taxon>
        <taxon>Microbotryomycetes</taxon>
        <taxon>Sporidiobolales</taxon>
        <taxon>Sporidiobolaceae</taxon>
        <taxon>Rhodotorula</taxon>
    </lineage>
</organism>
<feature type="domain" description="Nucleoside diphosphate kinase-like" evidence="8">
    <location>
        <begin position="1"/>
        <end position="151"/>
    </location>
</feature>
<dbReference type="OrthoDB" id="2162449at2759"/>
<dbReference type="STRING" id="5288.A0A5C5FM79"/>
<dbReference type="Proteomes" id="UP000311382">
    <property type="component" value="Unassembled WGS sequence"/>
</dbReference>
<comment type="caution">
    <text evidence="9">The sequence shown here is derived from an EMBL/GenBank/DDBJ whole genome shotgun (WGS) entry which is preliminary data.</text>
</comment>
<dbReference type="EMBL" id="SOZI01000175">
    <property type="protein sequence ID" value="TNY17795.1"/>
    <property type="molecule type" value="Genomic_DNA"/>
</dbReference>
<dbReference type="Gene3D" id="3.30.70.141">
    <property type="entry name" value="Nucleoside diphosphate kinase-like domain"/>
    <property type="match status" value="1"/>
</dbReference>
<dbReference type="InterPro" id="IPR036850">
    <property type="entry name" value="NDK-like_dom_sf"/>
</dbReference>
<reference evidence="9 10" key="1">
    <citation type="submission" date="2019-03" db="EMBL/GenBank/DDBJ databases">
        <title>Rhodosporidium diobovatum UCD-FST 08-225 genome sequencing, assembly, and annotation.</title>
        <authorList>
            <person name="Fakankun I.U."/>
            <person name="Fristensky B."/>
            <person name="Levin D.B."/>
        </authorList>
    </citation>
    <scope>NUCLEOTIDE SEQUENCE [LARGE SCALE GENOMIC DNA]</scope>
    <source>
        <strain evidence="9 10">UCD-FST 08-225</strain>
    </source>
</reference>
<dbReference type="SMART" id="SM00562">
    <property type="entry name" value="NDK"/>
    <property type="match status" value="1"/>
</dbReference>
<comment type="similarity">
    <text evidence="1 7">Belongs to the NDK family.</text>
</comment>
<dbReference type="GO" id="GO:0005524">
    <property type="term" value="F:ATP binding"/>
    <property type="evidence" value="ECO:0007669"/>
    <property type="project" value="UniProtKB-KW"/>
</dbReference>
<comment type="caution">
    <text evidence="7">Lacks conserved residue(s) required for the propagation of feature annotation.</text>
</comment>
<evidence type="ECO:0000259" key="8">
    <source>
        <dbReference type="SMART" id="SM00562"/>
    </source>
</evidence>
<evidence type="ECO:0000256" key="5">
    <source>
        <dbReference type="ARBA" id="ARBA00022777"/>
    </source>
</evidence>
<keyword evidence="4" id="KW-0547">Nucleotide-binding</keyword>
<dbReference type="GO" id="GO:0016301">
    <property type="term" value="F:kinase activity"/>
    <property type="evidence" value="ECO:0007669"/>
    <property type="project" value="UniProtKB-KW"/>
</dbReference>
<evidence type="ECO:0000313" key="9">
    <source>
        <dbReference type="EMBL" id="TNY17795.1"/>
    </source>
</evidence>
<dbReference type="AlphaFoldDB" id="A0A5C5FM79"/>
<dbReference type="SUPFAM" id="SSF54919">
    <property type="entry name" value="Nucleoside diphosphate kinase, NDK"/>
    <property type="match status" value="1"/>
</dbReference>
<protein>
    <recommendedName>
        <fullName evidence="2">Nucleoside diphosphate kinase</fullName>
    </recommendedName>
</protein>
<accession>A0A5C5FM79</accession>
<dbReference type="PANTHER" id="PTHR46161:SF3">
    <property type="entry name" value="NUCLEOSIDE DIPHOSPHATE KINASE DDB_G0292928-RELATED"/>
    <property type="match status" value="1"/>
</dbReference>
<dbReference type="InterPro" id="IPR034907">
    <property type="entry name" value="NDK-like_dom"/>
</dbReference>
<name>A0A5C5FM79_9BASI</name>
<evidence type="ECO:0000313" key="10">
    <source>
        <dbReference type="Proteomes" id="UP000311382"/>
    </source>
</evidence>
<proteinExistence type="inferred from homology"/>